<evidence type="ECO:0000256" key="2">
    <source>
        <dbReference type="SAM" id="SignalP"/>
    </source>
</evidence>
<sequence length="139" mass="15945">MTRQVLVLLMLLSPLSWAEPMQNLESLSDLKWKNRLILIEADQQIQHYQDELDRLDADIVDRDIAWFIVNDKDVISNFNGKLSDSAADEIRQTLQSHSSAVLLIGKDGGIKATETQLILDELFGEIDRIPMRQQELQSR</sequence>
<reference evidence="4 5" key="1">
    <citation type="journal article" date="2019" name="Int. J. Syst. Evol. Microbiol.">
        <title>The Global Catalogue of Microorganisms (GCM) 10K type strain sequencing project: providing services to taxonomists for standard genome sequencing and annotation.</title>
        <authorList>
            <consortium name="The Broad Institute Genomics Platform"/>
            <consortium name="The Broad Institute Genome Sequencing Center for Infectious Disease"/>
            <person name="Wu L."/>
            <person name="Ma J."/>
        </authorList>
    </citation>
    <scope>NUCLEOTIDE SEQUENCE [LARGE SCALE GENOMIC DNA]</scope>
    <source>
        <strain evidence="4 5">JCM 6886</strain>
    </source>
</reference>
<dbReference type="Pfam" id="PF13778">
    <property type="entry name" value="DUF4174"/>
    <property type="match status" value="1"/>
</dbReference>
<organism evidence="4 5">
    <name type="scientific">Methylophaga marina</name>
    <dbReference type="NCBI Taxonomy" id="45495"/>
    <lineage>
        <taxon>Bacteria</taxon>
        <taxon>Pseudomonadati</taxon>
        <taxon>Pseudomonadota</taxon>
        <taxon>Gammaproteobacteria</taxon>
        <taxon>Thiotrichales</taxon>
        <taxon>Piscirickettsiaceae</taxon>
        <taxon>Methylophaga</taxon>
    </lineage>
</organism>
<feature type="chain" id="PRO_5045276844" description="DUF4174 domain-containing protein" evidence="2">
    <location>
        <begin position="19"/>
        <end position="139"/>
    </location>
</feature>
<proteinExistence type="predicted"/>
<dbReference type="Proteomes" id="UP001501476">
    <property type="component" value="Unassembled WGS sequence"/>
</dbReference>
<dbReference type="InterPro" id="IPR025232">
    <property type="entry name" value="DUF4174"/>
</dbReference>
<comment type="caution">
    <text evidence="4">The sequence shown here is derived from an EMBL/GenBank/DDBJ whole genome shotgun (WGS) entry which is preliminary data.</text>
</comment>
<name>A0ABN0TYU8_9GAMM</name>
<evidence type="ECO:0000313" key="5">
    <source>
        <dbReference type="Proteomes" id="UP001501476"/>
    </source>
</evidence>
<evidence type="ECO:0000256" key="1">
    <source>
        <dbReference type="ARBA" id="ARBA00022729"/>
    </source>
</evidence>
<feature type="signal peptide" evidence="2">
    <location>
        <begin position="1"/>
        <end position="18"/>
    </location>
</feature>
<evidence type="ECO:0000259" key="3">
    <source>
        <dbReference type="Pfam" id="PF13778"/>
    </source>
</evidence>
<dbReference type="RefSeq" id="WP_286303430.1">
    <property type="nucleotide sequence ID" value="NZ_AP027741.1"/>
</dbReference>
<keyword evidence="5" id="KW-1185">Reference proteome</keyword>
<accession>A0ABN0TYU8</accession>
<evidence type="ECO:0000313" key="4">
    <source>
        <dbReference type="EMBL" id="GAA0233362.1"/>
    </source>
</evidence>
<protein>
    <recommendedName>
        <fullName evidence="3">DUF4174 domain-containing protein</fullName>
    </recommendedName>
</protein>
<feature type="domain" description="DUF4174" evidence="3">
    <location>
        <begin position="27"/>
        <end position="135"/>
    </location>
</feature>
<gene>
    <name evidence="4" type="ORF">GCM10008964_25790</name>
</gene>
<keyword evidence="1 2" id="KW-0732">Signal</keyword>
<dbReference type="EMBL" id="BAAADG010000018">
    <property type="protein sequence ID" value="GAA0233362.1"/>
    <property type="molecule type" value="Genomic_DNA"/>
</dbReference>